<comment type="caution">
    <text evidence="1">The sequence shown here is derived from an EMBL/GenBank/DDBJ whole genome shotgun (WGS) entry which is preliminary data.</text>
</comment>
<proteinExistence type="predicted"/>
<dbReference type="EMBL" id="BAEH01000106">
    <property type="protein sequence ID" value="GAB20212.1"/>
    <property type="molecule type" value="Genomic_DNA"/>
</dbReference>
<accession>H0R561</accession>
<evidence type="ECO:0000313" key="2">
    <source>
        <dbReference type="Proteomes" id="UP000035034"/>
    </source>
</evidence>
<dbReference type="Proteomes" id="UP000035034">
    <property type="component" value="Unassembled WGS sequence"/>
</dbReference>
<organism evidence="1 2">
    <name type="scientific">Gordonia effusa NBRC 100432</name>
    <dbReference type="NCBI Taxonomy" id="1077974"/>
    <lineage>
        <taxon>Bacteria</taxon>
        <taxon>Bacillati</taxon>
        <taxon>Actinomycetota</taxon>
        <taxon>Actinomycetes</taxon>
        <taxon>Mycobacteriales</taxon>
        <taxon>Gordoniaceae</taxon>
        <taxon>Gordonia</taxon>
    </lineage>
</organism>
<sequence length="69" mass="7467">MILVVALGEASGYEPANSGLVVDPDAAPPLRHLDFQQRNFHAAGDWTDVVIVSSVVAEAVNRLRDQRVL</sequence>
<reference evidence="1 2" key="1">
    <citation type="submission" date="2011-12" db="EMBL/GenBank/DDBJ databases">
        <title>Whole genome shotgun sequence of Gordonia effusa NBRC 100432.</title>
        <authorList>
            <person name="Yoshida I."/>
            <person name="Takarada H."/>
            <person name="Hosoyama A."/>
            <person name="Tsuchikane K."/>
            <person name="Katsumata H."/>
            <person name="Yamazaki S."/>
            <person name="Fujita N."/>
        </authorList>
    </citation>
    <scope>NUCLEOTIDE SEQUENCE [LARGE SCALE GENOMIC DNA]</scope>
    <source>
        <strain evidence="1 2">NBRC 100432</strain>
    </source>
</reference>
<protein>
    <submittedName>
        <fullName evidence="1">Uncharacterized protein</fullName>
    </submittedName>
</protein>
<evidence type="ECO:0000313" key="1">
    <source>
        <dbReference type="EMBL" id="GAB20212.1"/>
    </source>
</evidence>
<keyword evidence="2" id="KW-1185">Reference proteome</keyword>
<dbReference type="AlphaFoldDB" id="H0R561"/>
<name>H0R561_9ACTN</name>
<gene>
    <name evidence="1" type="ORF">GOEFS_106_01100</name>
</gene>